<dbReference type="Pfam" id="PF00400">
    <property type="entry name" value="WD40"/>
    <property type="match status" value="1"/>
</dbReference>
<dbReference type="InterPro" id="IPR012952">
    <property type="entry name" value="BING4_C_dom"/>
</dbReference>
<evidence type="ECO:0000313" key="11">
    <source>
        <dbReference type="EMBL" id="KAI9268943.1"/>
    </source>
</evidence>
<evidence type="ECO:0000256" key="4">
    <source>
        <dbReference type="ARBA" id="ARBA00022574"/>
    </source>
</evidence>
<comment type="subcellular location">
    <subcellularLocation>
        <location evidence="2">Nucleus</location>
        <location evidence="2">Nucleolus</location>
    </subcellularLocation>
</comment>
<evidence type="ECO:0000256" key="8">
    <source>
        <dbReference type="PROSITE-ProRule" id="PRU00221"/>
    </source>
</evidence>
<comment type="caution">
    <text evidence="11">The sequence shown here is derived from an EMBL/GenBank/DDBJ whole genome shotgun (WGS) entry which is preliminary data.</text>
</comment>
<comment type="function">
    <text evidence="1">Involved in nucleolar processing of pre-18S ribosomal RNA.</text>
</comment>
<evidence type="ECO:0000313" key="12">
    <source>
        <dbReference type="Proteomes" id="UP001209540"/>
    </source>
</evidence>
<feature type="compositionally biased region" description="Polar residues" evidence="9">
    <location>
        <begin position="1"/>
        <end position="11"/>
    </location>
</feature>
<dbReference type="PROSITE" id="PS00678">
    <property type="entry name" value="WD_REPEATS_1"/>
    <property type="match status" value="1"/>
</dbReference>
<dbReference type="PROSITE" id="PS50082">
    <property type="entry name" value="WD_REPEATS_2"/>
    <property type="match status" value="1"/>
</dbReference>
<gene>
    <name evidence="11" type="ORF">BDA99DRAFT_503058</name>
</gene>
<dbReference type="SMART" id="SM01033">
    <property type="entry name" value="BING4CT"/>
    <property type="match status" value="1"/>
</dbReference>
<evidence type="ECO:0000256" key="6">
    <source>
        <dbReference type="ARBA" id="ARBA00023242"/>
    </source>
</evidence>
<dbReference type="SUPFAM" id="SSF50978">
    <property type="entry name" value="WD40 repeat-like"/>
    <property type="match status" value="1"/>
</dbReference>
<keyword evidence="6" id="KW-0539">Nucleus</keyword>
<dbReference type="PROSITE" id="PS50294">
    <property type="entry name" value="WD_REPEATS_REGION"/>
    <property type="match status" value="1"/>
</dbReference>
<dbReference type="AlphaFoldDB" id="A0AAD5K4C0"/>
<dbReference type="Proteomes" id="UP001209540">
    <property type="component" value="Unassembled WGS sequence"/>
</dbReference>
<reference evidence="11" key="2">
    <citation type="submission" date="2023-02" db="EMBL/GenBank/DDBJ databases">
        <authorList>
            <consortium name="DOE Joint Genome Institute"/>
            <person name="Mondo S.J."/>
            <person name="Chang Y."/>
            <person name="Wang Y."/>
            <person name="Ahrendt S."/>
            <person name="Andreopoulos W."/>
            <person name="Barry K."/>
            <person name="Beard J."/>
            <person name="Benny G.L."/>
            <person name="Blankenship S."/>
            <person name="Bonito G."/>
            <person name="Cuomo C."/>
            <person name="Desiro A."/>
            <person name="Gervers K.A."/>
            <person name="Hundley H."/>
            <person name="Kuo A."/>
            <person name="LaButti K."/>
            <person name="Lang B.F."/>
            <person name="Lipzen A."/>
            <person name="O'Donnell K."/>
            <person name="Pangilinan J."/>
            <person name="Reynolds N."/>
            <person name="Sandor L."/>
            <person name="Smith M.W."/>
            <person name="Tsang A."/>
            <person name="Grigoriev I.V."/>
            <person name="Stajich J.E."/>
            <person name="Spatafora J.W."/>
        </authorList>
    </citation>
    <scope>NUCLEOTIDE SEQUENCE</scope>
    <source>
        <strain evidence="11">RSA 2281</strain>
    </source>
</reference>
<evidence type="ECO:0000256" key="3">
    <source>
        <dbReference type="ARBA" id="ARBA00022552"/>
    </source>
</evidence>
<name>A0AAD5K4C0_9FUNG</name>
<feature type="region of interest" description="Disordered" evidence="9">
    <location>
        <begin position="1"/>
        <end position="27"/>
    </location>
</feature>
<dbReference type="InterPro" id="IPR040315">
    <property type="entry name" value="WDR46/Utp7"/>
</dbReference>
<evidence type="ECO:0000256" key="9">
    <source>
        <dbReference type="SAM" id="MobiDB-lite"/>
    </source>
</evidence>
<dbReference type="SMART" id="SM00320">
    <property type="entry name" value="WD40"/>
    <property type="match status" value="6"/>
</dbReference>
<reference evidence="11" key="1">
    <citation type="journal article" date="2022" name="IScience">
        <title>Evolution of zygomycete secretomes and the origins of terrestrial fungal ecologies.</title>
        <authorList>
            <person name="Chang Y."/>
            <person name="Wang Y."/>
            <person name="Mondo S."/>
            <person name="Ahrendt S."/>
            <person name="Andreopoulos W."/>
            <person name="Barry K."/>
            <person name="Beard J."/>
            <person name="Benny G.L."/>
            <person name="Blankenship S."/>
            <person name="Bonito G."/>
            <person name="Cuomo C."/>
            <person name="Desiro A."/>
            <person name="Gervers K.A."/>
            <person name="Hundley H."/>
            <person name="Kuo A."/>
            <person name="LaButti K."/>
            <person name="Lang B.F."/>
            <person name="Lipzen A."/>
            <person name="O'Donnell K."/>
            <person name="Pangilinan J."/>
            <person name="Reynolds N."/>
            <person name="Sandor L."/>
            <person name="Smith M.E."/>
            <person name="Tsang A."/>
            <person name="Grigoriev I.V."/>
            <person name="Stajich J.E."/>
            <person name="Spatafora J.W."/>
        </authorList>
    </citation>
    <scope>NUCLEOTIDE SEQUENCE</scope>
    <source>
        <strain evidence="11">RSA 2281</strain>
    </source>
</reference>
<evidence type="ECO:0000259" key="10">
    <source>
        <dbReference type="SMART" id="SM01033"/>
    </source>
</evidence>
<keyword evidence="4 8" id="KW-0853">WD repeat</keyword>
<accession>A0AAD5K4C0</accession>
<keyword evidence="5" id="KW-0677">Repeat</keyword>
<dbReference type="InterPro" id="IPR001680">
    <property type="entry name" value="WD40_rpt"/>
</dbReference>
<dbReference type="PANTHER" id="PTHR14085:SF3">
    <property type="entry name" value="WD REPEAT-CONTAINING PROTEIN 46"/>
    <property type="match status" value="1"/>
</dbReference>
<keyword evidence="12" id="KW-1185">Reference proteome</keyword>
<keyword evidence="3" id="KW-0698">rRNA processing</keyword>
<evidence type="ECO:0000256" key="7">
    <source>
        <dbReference type="ARBA" id="ARBA00076453"/>
    </source>
</evidence>
<dbReference type="GO" id="GO:0000462">
    <property type="term" value="P:maturation of SSU-rRNA from tricistronic rRNA transcript (SSU-rRNA, 5.8S rRNA, LSU-rRNA)"/>
    <property type="evidence" value="ECO:0007669"/>
    <property type="project" value="TreeGrafter"/>
</dbReference>
<proteinExistence type="predicted"/>
<dbReference type="Pfam" id="PF08149">
    <property type="entry name" value="BING4CT"/>
    <property type="match status" value="1"/>
</dbReference>
<dbReference type="PANTHER" id="PTHR14085">
    <property type="entry name" value="WD-REPEAT PROTEIN BING4"/>
    <property type="match status" value="1"/>
</dbReference>
<evidence type="ECO:0000256" key="5">
    <source>
        <dbReference type="ARBA" id="ARBA00022737"/>
    </source>
</evidence>
<dbReference type="InterPro" id="IPR015943">
    <property type="entry name" value="WD40/YVTN_repeat-like_dom_sf"/>
</dbReference>
<feature type="repeat" description="WD" evidence="8">
    <location>
        <begin position="265"/>
        <end position="306"/>
    </location>
</feature>
<dbReference type="GO" id="GO:0032040">
    <property type="term" value="C:small-subunit processome"/>
    <property type="evidence" value="ECO:0007669"/>
    <property type="project" value="TreeGrafter"/>
</dbReference>
<organism evidence="11 12">
    <name type="scientific">Phascolomyces articulosus</name>
    <dbReference type="NCBI Taxonomy" id="60185"/>
    <lineage>
        <taxon>Eukaryota</taxon>
        <taxon>Fungi</taxon>
        <taxon>Fungi incertae sedis</taxon>
        <taxon>Mucoromycota</taxon>
        <taxon>Mucoromycotina</taxon>
        <taxon>Mucoromycetes</taxon>
        <taxon>Mucorales</taxon>
        <taxon>Lichtheimiaceae</taxon>
        <taxon>Phascolomyces</taxon>
    </lineage>
</organism>
<dbReference type="EMBL" id="JAIXMP010000008">
    <property type="protein sequence ID" value="KAI9268943.1"/>
    <property type="molecule type" value="Genomic_DNA"/>
</dbReference>
<dbReference type="InterPro" id="IPR019775">
    <property type="entry name" value="WD40_repeat_CS"/>
</dbReference>
<evidence type="ECO:0000256" key="2">
    <source>
        <dbReference type="ARBA" id="ARBA00004604"/>
    </source>
</evidence>
<feature type="domain" description="BING4 C-terminal" evidence="10">
    <location>
        <begin position="346"/>
        <end position="425"/>
    </location>
</feature>
<dbReference type="GO" id="GO:0030686">
    <property type="term" value="C:90S preribosome"/>
    <property type="evidence" value="ECO:0007669"/>
    <property type="project" value="TreeGrafter"/>
</dbReference>
<dbReference type="Gene3D" id="2.130.10.10">
    <property type="entry name" value="YVTN repeat-like/Quinoprotein amine dehydrogenase"/>
    <property type="match status" value="1"/>
</dbReference>
<evidence type="ECO:0000256" key="1">
    <source>
        <dbReference type="ARBA" id="ARBA00004099"/>
    </source>
</evidence>
<dbReference type="FunFam" id="2.130.10.10:FF:000378">
    <property type="entry name" value="U3 small nucleolar RNA-associated protein 7"/>
    <property type="match status" value="1"/>
</dbReference>
<sequence length="508" mass="57805">MGQPKTNNKTVNPALAAAERKYQRGKPVPFKKVRSGKLRGKLERQEEKIRDAVQSAARAELLLGEEAGFLEAEGIEKTYNYRQDQLSKEVDINTSQKIFSLDLPDHGPYSVDYTRNGRHLLIGGKTGHLAAFDWQTGKLHFEVHVNELVRDVKWLHNETLFAAAQKRYVYIYDNSGLEIHRLKSHMDVTKLEFLPYHYLLATVGNAGYLKYQDISTGQLVTELRTKLGSCATMVQNPWNAIIHLGHANGTVSLWSPNMSTPLVKMQCHRGNVQALAVDPTGRYMSTAGLDGQLKVWDIRKYEVLQEYYTPRPATSLSISQRGLLGVGWSTHVSVWKDAFLTKQTSPYMNHIQPSSAIRDIQFVPYEDVLGFGHAKGVSSIVVPGAGEPNFDSLAANPYQTKKQRQESEVHSLLDKLQPDMIALDPTHVGRMTRMTKQDIMKARKDEKEQDETARYEKLRKKTKKHLKRHENVIEARKIEISEQFEQEKQKRLAAKQKPKEFTALDIFN</sequence>
<protein>
    <recommendedName>
        <fullName evidence="7">U three protein 7</fullName>
    </recommendedName>
</protein>
<dbReference type="InterPro" id="IPR036322">
    <property type="entry name" value="WD40_repeat_dom_sf"/>
</dbReference>